<evidence type="ECO:0008006" key="4">
    <source>
        <dbReference type="Google" id="ProtNLM"/>
    </source>
</evidence>
<feature type="signal peptide" evidence="1">
    <location>
        <begin position="1"/>
        <end position="25"/>
    </location>
</feature>
<organism evidence="2 3">
    <name type="scientific">Oryzicola mucosus</name>
    <dbReference type="NCBI Taxonomy" id="2767425"/>
    <lineage>
        <taxon>Bacteria</taxon>
        <taxon>Pseudomonadati</taxon>
        <taxon>Pseudomonadota</taxon>
        <taxon>Alphaproteobacteria</taxon>
        <taxon>Hyphomicrobiales</taxon>
        <taxon>Phyllobacteriaceae</taxon>
        <taxon>Oryzicola</taxon>
    </lineage>
</organism>
<accession>A0A8J6PJC6</accession>
<dbReference type="AlphaFoldDB" id="A0A8J6PJC6"/>
<proteinExistence type="predicted"/>
<dbReference type="Proteomes" id="UP000643405">
    <property type="component" value="Unassembled WGS sequence"/>
</dbReference>
<name>A0A8J6PJC6_9HYPH</name>
<comment type="caution">
    <text evidence="2">The sequence shown here is derived from an EMBL/GenBank/DDBJ whole genome shotgun (WGS) entry which is preliminary data.</text>
</comment>
<protein>
    <recommendedName>
        <fullName evidence="4">Lipoprotein</fullName>
    </recommendedName>
</protein>
<feature type="chain" id="PRO_5035151288" description="Lipoprotein" evidence="1">
    <location>
        <begin position="26"/>
        <end position="175"/>
    </location>
</feature>
<evidence type="ECO:0000256" key="1">
    <source>
        <dbReference type="SAM" id="SignalP"/>
    </source>
</evidence>
<gene>
    <name evidence="2" type="ORF">ICI42_08140</name>
</gene>
<dbReference type="EMBL" id="JACVVX010000002">
    <property type="protein sequence ID" value="MBD0414621.1"/>
    <property type="molecule type" value="Genomic_DNA"/>
</dbReference>
<reference evidence="2" key="1">
    <citation type="submission" date="2020-09" db="EMBL/GenBank/DDBJ databases">
        <title>Genome seq and assembly of Tianweitania sp.</title>
        <authorList>
            <person name="Chhetri G."/>
        </authorList>
    </citation>
    <scope>NUCLEOTIDE SEQUENCE</scope>
    <source>
        <strain evidence="2">Rool2</strain>
    </source>
</reference>
<keyword evidence="3" id="KW-1185">Reference proteome</keyword>
<sequence length="175" mass="18877">MRLILLALAAPVVFVLSGCTTTADANKQMRSDYIGRQSDAFFARYGPPSSSYKLNGGGTVYSWRGGQTTVTVPAQYKTVDTPVYDPFGSTSTRTSTTITRPDDNTTVTETRTSRTDIRTVQQQVLVSPAREKSLFCEARITADEKGVVTDIAVSRDTDGEGLSLSRCAEVFGAKG</sequence>
<evidence type="ECO:0000313" key="3">
    <source>
        <dbReference type="Proteomes" id="UP000643405"/>
    </source>
</evidence>
<keyword evidence="1" id="KW-0732">Signal</keyword>
<evidence type="ECO:0000313" key="2">
    <source>
        <dbReference type="EMBL" id="MBD0414621.1"/>
    </source>
</evidence>
<dbReference type="RefSeq" id="WP_188164053.1">
    <property type="nucleotide sequence ID" value="NZ_JACVVX010000002.1"/>
</dbReference>
<dbReference type="PROSITE" id="PS51257">
    <property type="entry name" value="PROKAR_LIPOPROTEIN"/>
    <property type="match status" value="1"/>
</dbReference>